<dbReference type="Pfam" id="PF05154">
    <property type="entry name" value="TM2"/>
    <property type="match status" value="1"/>
</dbReference>
<reference evidence="7 8" key="1">
    <citation type="submission" date="2023-07" db="EMBL/GenBank/DDBJ databases">
        <title>Genomic Encyclopedia of Type Strains, Phase IV (KMG-IV): sequencing the most valuable type-strain genomes for metagenomic binning, comparative biology and taxonomic classification.</title>
        <authorList>
            <person name="Goeker M."/>
        </authorList>
    </citation>
    <scope>NUCLEOTIDE SEQUENCE [LARGE SCALE GENOMIC DNA]</scope>
    <source>
        <strain evidence="7 8">DSM 25924</strain>
    </source>
</reference>
<feature type="transmembrane region" description="Helical" evidence="5">
    <location>
        <begin position="45"/>
        <end position="74"/>
    </location>
</feature>
<evidence type="ECO:0000313" key="7">
    <source>
        <dbReference type="EMBL" id="MDP9729384.1"/>
    </source>
</evidence>
<evidence type="ECO:0000256" key="3">
    <source>
        <dbReference type="ARBA" id="ARBA00022989"/>
    </source>
</evidence>
<dbReference type="EMBL" id="JAURUO010000013">
    <property type="protein sequence ID" value="MDP9729384.1"/>
    <property type="molecule type" value="Genomic_DNA"/>
</dbReference>
<gene>
    <name evidence="7" type="ORF">J2S04_002357</name>
</gene>
<keyword evidence="3 5" id="KW-1133">Transmembrane helix</keyword>
<dbReference type="InterPro" id="IPR007829">
    <property type="entry name" value="TM2"/>
</dbReference>
<sequence>MGNTQTTTTTTVVVGKNMVLAYVLWFFLGSLGIHRFYLGRIGTGIVQLILGVIGWATAVFVVGWFFLGVLYLWLLVDLFLIPGMARRSLGSDVLYHTVTTTTASEEKSE</sequence>
<dbReference type="RefSeq" id="WP_203115864.1">
    <property type="nucleotide sequence ID" value="NZ_JAURUO010000013.1"/>
</dbReference>
<dbReference type="Proteomes" id="UP001229209">
    <property type="component" value="Unassembled WGS sequence"/>
</dbReference>
<evidence type="ECO:0000259" key="6">
    <source>
        <dbReference type="Pfam" id="PF05154"/>
    </source>
</evidence>
<proteinExistence type="predicted"/>
<keyword evidence="4 5" id="KW-0472">Membrane</keyword>
<feature type="domain" description="TM2" evidence="6">
    <location>
        <begin position="15"/>
        <end position="65"/>
    </location>
</feature>
<dbReference type="PANTHER" id="PTHR21016:SF25">
    <property type="entry name" value="TM2 DOMAIN-CONTAINING PROTEIN DDB_G0277895-RELATED"/>
    <property type="match status" value="1"/>
</dbReference>
<evidence type="ECO:0000256" key="1">
    <source>
        <dbReference type="ARBA" id="ARBA00004141"/>
    </source>
</evidence>
<accession>A0ABT9LYP3</accession>
<evidence type="ECO:0000256" key="5">
    <source>
        <dbReference type="SAM" id="Phobius"/>
    </source>
</evidence>
<protein>
    <submittedName>
        <fullName evidence="7">TM2 domain-containing membrane protein YozV</fullName>
    </submittedName>
</protein>
<evidence type="ECO:0000256" key="4">
    <source>
        <dbReference type="ARBA" id="ARBA00023136"/>
    </source>
</evidence>
<comment type="caution">
    <text evidence="7">The sequence shown here is derived from an EMBL/GenBank/DDBJ whole genome shotgun (WGS) entry which is preliminary data.</text>
</comment>
<dbReference type="InterPro" id="IPR050932">
    <property type="entry name" value="TM2D1-3-like"/>
</dbReference>
<name>A0ABT9LYP3_9BACL</name>
<evidence type="ECO:0000256" key="2">
    <source>
        <dbReference type="ARBA" id="ARBA00022692"/>
    </source>
</evidence>
<feature type="transmembrane region" description="Helical" evidence="5">
    <location>
        <begin position="20"/>
        <end position="38"/>
    </location>
</feature>
<keyword evidence="2 5" id="KW-0812">Transmembrane</keyword>
<comment type="subcellular location">
    <subcellularLocation>
        <location evidence="1">Membrane</location>
        <topology evidence="1">Multi-pass membrane protein</topology>
    </subcellularLocation>
</comment>
<dbReference type="PANTHER" id="PTHR21016">
    <property type="entry name" value="BETA-AMYLOID BINDING PROTEIN-RELATED"/>
    <property type="match status" value="1"/>
</dbReference>
<evidence type="ECO:0000313" key="8">
    <source>
        <dbReference type="Proteomes" id="UP001229209"/>
    </source>
</evidence>
<organism evidence="7 8">
    <name type="scientific">Alicyclobacillus tolerans</name>
    <dbReference type="NCBI Taxonomy" id="90970"/>
    <lineage>
        <taxon>Bacteria</taxon>
        <taxon>Bacillati</taxon>
        <taxon>Bacillota</taxon>
        <taxon>Bacilli</taxon>
        <taxon>Bacillales</taxon>
        <taxon>Alicyclobacillaceae</taxon>
        <taxon>Alicyclobacillus</taxon>
    </lineage>
</organism>
<keyword evidence="8" id="KW-1185">Reference proteome</keyword>